<dbReference type="GO" id="GO:0004497">
    <property type="term" value="F:monooxygenase activity"/>
    <property type="evidence" value="ECO:0007669"/>
    <property type="project" value="UniProtKB-KW"/>
</dbReference>
<dbReference type="SUPFAM" id="SSF51905">
    <property type="entry name" value="FAD/NAD(P)-binding domain"/>
    <property type="match status" value="1"/>
</dbReference>
<keyword evidence="3" id="KW-0274">FAD</keyword>
<feature type="domain" description="FAD-binding" evidence="6">
    <location>
        <begin position="313"/>
        <end position="378"/>
    </location>
</feature>
<keyword evidence="8" id="KW-1185">Reference proteome</keyword>
<dbReference type="EMBL" id="MU856946">
    <property type="protein sequence ID" value="KAK4153249.1"/>
    <property type="molecule type" value="Genomic_DNA"/>
</dbReference>
<evidence type="ECO:0000313" key="7">
    <source>
        <dbReference type="EMBL" id="KAK4153249.1"/>
    </source>
</evidence>
<dbReference type="InterPro" id="IPR050493">
    <property type="entry name" value="FAD-dep_Monooxygenase_BioMet"/>
</dbReference>
<evidence type="ECO:0000256" key="3">
    <source>
        <dbReference type="ARBA" id="ARBA00022827"/>
    </source>
</evidence>
<evidence type="ECO:0000256" key="2">
    <source>
        <dbReference type="ARBA" id="ARBA00022630"/>
    </source>
</evidence>
<dbReference type="AlphaFoldDB" id="A0AAN6ZX05"/>
<comment type="similarity">
    <text evidence="1">Belongs to the paxM FAD-dependent monooxygenase family.</text>
</comment>
<keyword evidence="4" id="KW-0560">Oxidoreductase</keyword>
<evidence type="ECO:0000256" key="5">
    <source>
        <dbReference type="ARBA" id="ARBA00023033"/>
    </source>
</evidence>
<accession>A0AAN6ZX05</accession>
<dbReference type="PANTHER" id="PTHR13789">
    <property type="entry name" value="MONOOXYGENASE"/>
    <property type="match status" value="1"/>
</dbReference>
<organism evidence="7 8">
    <name type="scientific">Chaetomidium leptoderma</name>
    <dbReference type="NCBI Taxonomy" id="669021"/>
    <lineage>
        <taxon>Eukaryota</taxon>
        <taxon>Fungi</taxon>
        <taxon>Dikarya</taxon>
        <taxon>Ascomycota</taxon>
        <taxon>Pezizomycotina</taxon>
        <taxon>Sordariomycetes</taxon>
        <taxon>Sordariomycetidae</taxon>
        <taxon>Sordariales</taxon>
        <taxon>Chaetomiaceae</taxon>
        <taxon>Chaetomidium</taxon>
    </lineage>
</organism>
<evidence type="ECO:0000259" key="6">
    <source>
        <dbReference type="Pfam" id="PF01494"/>
    </source>
</evidence>
<dbReference type="Pfam" id="PF01494">
    <property type="entry name" value="FAD_binding_3"/>
    <property type="match status" value="2"/>
</dbReference>
<proteinExistence type="inferred from homology"/>
<gene>
    <name evidence="7" type="ORF">C8A00DRAFT_15506</name>
</gene>
<dbReference type="InterPro" id="IPR002938">
    <property type="entry name" value="FAD-bd"/>
</dbReference>
<dbReference type="PANTHER" id="PTHR13789:SF309">
    <property type="entry name" value="PUTATIVE (AFU_ORTHOLOGUE AFUA_6G14510)-RELATED"/>
    <property type="match status" value="1"/>
</dbReference>
<keyword evidence="5" id="KW-0503">Monooxygenase</keyword>
<sequence>MHVIVMGAGPAGLAAALALHQQSTDSSPIRVTVLELRPSIQTLGGSVNLTPLAMRYLDGLGVGQHLRPLGMQVSHIEMMSHRTGSSLGQLWPNVDALRVRRQDLVEAMVATVRGAVSDKHIQLRYGVKITSIIEEEGSVKVRFTDTTITGSRGEQEDSEESSIQGDILLGCDGIHSFVRSSLVDPDRQRTYSGRATAYGFIPVSEPGNAGIAAADGSPAVKGTTLVTAQLGSLLLSFFEPSRKTLFLATVMAQPETPDARDGRRATGKEKDVVQKDLLRRFRGGRLAGLQDALGRCEEWVSFPVYMLPPGGVWSKGRALLLGDAAHAMPPQGESTGVAIEDAVLLARVFSRRDTRSVAQLFADYEVLRRPVIKKTYDETMFRWGKVGDRSWFGTVVMEWFTMLYIWVINSWSKDSFGRDVRSLELPV</sequence>
<comment type="caution">
    <text evidence="7">The sequence shown here is derived from an EMBL/GenBank/DDBJ whole genome shotgun (WGS) entry which is preliminary data.</text>
</comment>
<dbReference type="Gene3D" id="3.50.50.60">
    <property type="entry name" value="FAD/NAD(P)-binding domain"/>
    <property type="match status" value="1"/>
</dbReference>
<feature type="domain" description="FAD-binding" evidence="6">
    <location>
        <begin position="2"/>
        <end position="182"/>
    </location>
</feature>
<evidence type="ECO:0000256" key="1">
    <source>
        <dbReference type="ARBA" id="ARBA00007992"/>
    </source>
</evidence>
<reference evidence="7" key="1">
    <citation type="journal article" date="2023" name="Mol. Phylogenet. Evol.">
        <title>Genome-scale phylogeny and comparative genomics of the fungal order Sordariales.</title>
        <authorList>
            <person name="Hensen N."/>
            <person name="Bonometti L."/>
            <person name="Westerberg I."/>
            <person name="Brannstrom I.O."/>
            <person name="Guillou S."/>
            <person name="Cros-Aarteil S."/>
            <person name="Calhoun S."/>
            <person name="Haridas S."/>
            <person name="Kuo A."/>
            <person name="Mondo S."/>
            <person name="Pangilinan J."/>
            <person name="Riley R."/>
            <person name="LaButti K."/>
            <person name="Andreopoulos B."/>
            <person name="Lipzen A."/>
            <person name="Chen C."/>
            <person name="Yan M."/>
            <person name="Daum C."/>
            <person name="Ng V."/>
            <person name="Clum A."/>
            <person name="Steindorff A."/>
            <person name="Ohm R.A."/>
            <person name="Martin F."/>
            <person name="Silar P."/>
            <person name="Natvig D.O."/>
            <person name="Lalanne C."/>
            <person name="Gautier V."/>
            <person name="Ament-Velasquez S.L."/>
            <person name="Kruys A."/>
            <person name="Hutchinson M.I."/>
            <person name="Powell A.J."/>
            <person name="Barry K."/>
            <person name="Miller A.N."/>
            <person name="Grigoriev I.V."/>
            <person name="Debuchy R."/>
            <person name="Gladieux P."/>
            <person name="Hiltunen Thoren M."/>
            <person name="Johannesson H."/>
        </authorList>
    </citation>
    <scope>NUCLEOTIDE SEQUENCE</scope>
    <source>
        <strain evidence="7">CBS 538.74</strain>
    </source>
</reference>
<reference evidence="7" key="2">
    <citation type="submission" date="2023-05" db="EMBL/GenBank/DDBJ databases">
        <authorList>
            <consortium name="Lawrence Berkeley National Laboratory"/>
            <person name="Steindorff A."/>
            <person name="Hensen N."/>
            <person name="Bonometti L."/>
            <person name="Westerberg I."/>
            <person name="Brannstrom I.O."/>
            <person name="Guillou S."/>
            <person name="Cros-Aarteil S."/>
            <person name="Calhoun S."/>
            <person name="Haridas S."/>
            <person name="Kuo A."/>
            <person name="Mondo S."/>
            <person name="Pangilinan J."/>
            <person name="Riley R."/>
            <person name="Labutti K."/>
            <person name="Andreopoulos B."/>
            <person name="Lipzen A."/>
            <person name="Chen C."/>
            <person name="Yanf M."/>
            <person name="Daum C."/>
            <person name="Ng V."/>
            <person name="Clum A."/>
            <person name="Ohm R."/>
            <person name="Martin F."/>
            <person name="Silar P."/>
            <person name="Natvig D."/>
            <person name="Lalanne C."/>
            <person name="Gautier V."/>
            <person name="Ament-Velasquez S.L."/>
            <person name="Kruys A."/>
            <person name="Hutchinson M.I."/>
            <person name="Powell A.J."/>
            <person name="Barry K."/>
            <person name="Miller A.N."/>
            <person name="Grigoriev I.V."/>
            <person name="Debuchy R."/>
            <person name="Gladieux P."/>
            <person name="Thoren M.H."/>
            <person name="Johannesson H."/>
        </authorList>
    </citation>
    <scope>NUCLEOTIDE SEQUENCE</scope>
    <source>
        <strain evidence="7">CBS 538.74</strain>
    </source>
</reference>
<dbReference type="GO" id="GO:0071949">
    <property type="term" value="F:FAD binding"/>
    <property type="evidence" value="ECO:0007669"/>
    <property type="project" value="InterPro"/>
</dbReference>
<protein>
    <recommendedName>
        <fullName evidence="6">FAD-binding domain-containing protein</fullName>
    </recommendedName>
</protein>
<dbReference type="PRINTS" id="PR00420">
    <property type="entry name" value="RNGMNOXGNASE"/>
</dbReference>
<dbReference type="Proteomes" id="UP001302745">
    <property type="component" value="Unassembled WGS sequence"/>
</dbReference>
<dbReference type="InterPro" id="IPR036188">
    <property type="entry name" value="FAD/NAD-bd_sf"/>
</dbReference>
<name>A0AAN6ZX05_9PEZI</name>
<evidence type="ECO:0000256" key="4">
    <source>
        <dbReference type="ARBA" id="ARBA00023002"/>
    </source>
</evidence>
<evidence type="ECO:0000313" key="8">
    <source>
        <dbReference type="Proteomes" id="UP001302745"/>
    </source>
</evidence>
<keyword evidence="2" id="KW-0285">Flavoprotein</keyword>